<feature type="chain" id="PRO_5041361583" evidence="5">
    <location>
        <begin position="19"/>
        <end position="266"/>
    </location>
</feature>
<dbReference type="EMBL" id="JAATJV010235300">
    <property type="protein sequence ID" value="MBZ3874861.1"/>
    <property type="molecule type" value="Genomic_DNA"/>
</dbReference>
<comment type="caution">
    <text evidence="6">The sequence shown here is derived from an EMBL/GenBank/DDBJ whole genome shotgun (WGS) entry which is preliminary data.</text>
</comment>
<keyword evidence="7" id="KW-1185">Reference proteome</keyword>
<dbReference type="InterPro" id="IPR026645">
    <property type="entry name" value="Dermatopontin"/>
</dbReference>
<dbReference type="Proteomes" id="UP001166674">
    <property type="component" value="Unassembled WGS sequence"/>
</dbReference>
<evidence type="ECO:0000256" key="1">
    <source>
        <dbReference type="ARBA" id="ARBA00004613"/>
    </source>
</evidence>
<keyword evidence="3" id="KW-0964">Secreted</keyword>
<dbReference type="AlphaFoldDB" id="A0AA41SW43"/>
<comment type="subcellular location">
    <subcellularLocation>
        <location evidence="1">Secreted</location>
    </subcellularLocation>
</comment>
<name>A0AA41SW43_SCICA</name>
<proteinExistence type="inferred from homology"/>
<evidence type="ECO:0000256" key="2">
    <source>
        <dbReference type="ARBA" id="ARBA00008712"/>
    </source>
</evidence>
<gene>
    <name evidence="6" type="ORF">SUZIE_130055</name>
</gene>
<keyword evidence="5" id="KW-0732">Signal</keyword>
<protein>
    <submittedName>
        <fullName evidence="6">Dermatopontin</fullName>
    </submittedName>
</protein>
<comment type="similarity">
    <text evidence="2">Belongs to the dermatopontin family.</text>
</comment>
<dbReference type="Pfam" id="PF14704">
    <property type="entry name" value="DERM"/>
    <property type="match status" value="1"/>
</dbReference>
<keyword evidence="4" id="KW-1015">Disulfide bond</keyword>
<accession>A0AA41SW43</accession>
<dbReference type="GO" id="GO:0031012">
    <property type="term" value="C:extracellular matrix"/>
    <property type="evidence" value="ECO:0007669"/>
    <property type="project" value="TreeGrafter"/>
</dbReference>
<evidence type="ECO:0000313" key="6">
    <source>
        <dbReference type="EMBL" id="MBZ3874861.1"/>
    </source>
</evidence>
<evidence type="ECO:0000256" key="3">
    <source>
        <dbReference type="ARBA" id="ARBA00022525"/>
    </source>
</evidence>
<dbReference type="PANTHER" id="PTHR15040:SF2">
    <property type="entry name" value="DERMATOPONTIN"/>
    <property type="match status" value="1"/>
</dbReference>
<dbReference type="PANTHER" id="PTHR15040">
    <property type="entry name" value="DERMATOPONTIN-RELATED"/>
    <property type="match status" value="1"/>
</dbReference>
<dbReference type="GO" id="GO:0030199">
    <property type="term" value="P:collagen fibril organization"/>
    <property type="evidence" value="ECO:0007669"/>
    <property type="project" value="TreeGrafter"/>
</dbReference>
<dbReference type="GO" id="GO:0005615">
    <property type="term" value="C:extracellular space"/>
    <property type="evidence" value="ECO:0007669"/>
    <property type="project" value="TreeGrafter"/>
</dbReference>
<feature type="signal peptide" evidence="5">
    <location>
        <begin position="1"/>
        <end position="18"/>
    </location>
</feature>
<evidence type="ECO:0000256" key="4">
    <source>
        <dbReference type="ARBA" id="ARBA00023157"/>
    </source>
</evidence>
<sequence>MDLTLLWLLLPLVTVAWGQYGDYGYPYQQYHDYSDDGWVNLNRQGFSFQCPQGQVVVAVRSIFSKKEGSDRQWNYACMPTPQSLGEPSECWWEEINRAGMEWYQTCSNNGLVAGFQSRYFESVLDREWQFYCCRYSKRCPYSCWLTTEYPGHYGEEMDMISYNYDYYIRGATTTFSAVERDRQWKFIMCRMTDYDSCSSPWTHTHTLRLEGANTEGFDASDGTFHELHSAQIQVQILNKASTPSMEQSPLHRILYPCLHFPSQAGL</sequence>
<evidence type="ECO:0000313" key="7">
    <source>
        <dbReference type="Proteomes" id="UP001166674"/>
    </source>
</evidence>
<evidence type="ECO:0000256" key="5">
    <source>
        <dbReference type="SAM" id="SignalP"/>
    </source>
</evidence>
<reference evidence="6" key="1">
    <citation type="submission" date="2020-03" db="EMBL/GenBank/DDBJ databases">
        <title>Studies in the Genomics of Life Span.</title>
        <authorList>
            <person name="Glass D."/>
        </authorList>
    </citation>
    <scope>NUCLEOTIDE SEQUENCE</scope>
    <source>
        <strain evidence="6">SUZIE</strain>
        <tissue evidence="6">Muscle</tissue>
    </source>
</reference>
<organism evidence="6 7">
    <name type="scientific">Sciurus carolinensis</name>
    <name type="common">Eastern gray squirrel</name>
    <dbReference type="NCBI Taxonomy" id="30640"/>
    <lineage>
        <taxon>Eukaryota</taxon>
        <taxon>Metazoa</taxon>
        <taxon>Chordata</taxon>
        <taxon>Craniata</taxon>
        <taxon>Vertebrata</taxon>
        <taxon>Euteleostomi</taxon>
        <taxon>Mammalia</taxon>
        <taxon>Eutheria</taxon>
        <taxon>Euarchontoglires</taxon>
        <taxon>Glires</taxon>
        <taxon>Rodentia</taxon>
        <taxon>Sciuromorpha</taxon>
        <taxon>Sciuridae</taxon>
        <taxon>Sciurinae</taxon>
        <taxon>Sciurini</taxon>
        <taxon>Sciurus</taxon>
    </lineage>
</organism>